<gene>
    <name evidence="1" type="ORF">BOLC7T40714H</name>
</gene>
<organism evidence="1">
    <name type="scientific">Brassica oleracea</name>
    <name type="common">Wild cabbage</name>
    <dbReference type="NCBI Taxonomy" id="3712"/>
    <lineage>
        <taxon>Eukaryota</taxon>
        <taxon>Viridiplantae</taxon>
        <taxon>Streptophyta</taxon>
        <taxon>Embryophyta</taxon>
        <taxon>Tracheophyta</taxon>
        <taxon>Spermatophyta</taxon>
        <taxon>Magnoliopsida</taxon>
        <taxon>eudicotyledons</taxon>
        <taxon>Gunneridae</taxon>
        <taxon>Pentapetalae</taxon>
        <taxon>rosids</taxon>
        <taxon>malvids</taxon>
        <taxon>Brassicales</taxon>
        <taxon>Brassicaceae</taxon>
        <taxon>Brassiceae</taxon>
        <taxon>Brassica</taxon>
    </lineage>
</organism>
<protein>
    <submittedName>
        <fullName evidence="1">Uncharacterized protein</fullName>
    </submittedName>
</protein>
<evidence type="ECO:0000313" key="1">
    <source>
        <dbReference type="EMBL" id="VDD35154.1"/>
    </source>
</evidence>
<dbReference type="AlphaFoldDB" id="A0A3P6EIE8"/>
<reference evidence="1" key="1">
    <citation type="submission" date="2018-11" db="EMBL/GenBank/DDBJ databases">
        <authorList>
            <consortium name="Genoscope - CEA"/>
            <person name="William W."/>
        </authorList>
    </citation>
    <scope>NUCLEOTIDE SEQUENCE</scope>
</reference>
<accession>A0A3P6EIE8</accession>
<name>A0A3P6EIE8_BRAOL</name>
<dbReference type="EMBL" id="LR031876">
    <property type="protein sequence ID" value="VDD35154.1"/>
    <property type="molecule type" value="Genomic_DNA"/>
</dbReference>
<sequence length="58" mass="6569">MTEISLLFSSITPCPKIQIAHGVSSFVTPSWKKHLTKTYQGYIQNTGVIFKRLDAKAW</sequence>
<proteinExistence type="predicted"/>